<dbReference type="EMBL" id="JANPWB010000004">
    <property type="protein sequence ID" value="KAJ1192930.1"/>
    <property type="molecule type" value="Genomic_DNA"/>
</dbReference>
<feature type="region of interest" description="Disordered" evidence="1">
    <location>
        <begin position="177"/>
        <end position="226"/>
    </location>
</feature>
<proteinExistence type="predicted"/>
<sequence>MRKITHRELQIRKCGPWYGAKEGQDSSARHAKAPIGRKEPPALRERGSRQEESAPCIRNRWPRTGSDQGQIPVGASRNVGWGPLNKRLLPSRNQNRDRLLPKLSQRWRAGGSSRVGAGDGERVAPLELGPELWLRRSGDPVLNLSRTGRRGQLAGGNRDVAGNPGMRIWVLGGLNAGSEGSLPVGPARRRSPGRQPIHDPRRVGRVQRRSSEGATEGKKDRDFHRK</sequence>
<reference evidence="2" key="1">
    <citation type="journal article" date="2022" name="bioRxiv">
        <title>Sequencing and chromosome-scale assembly of the giantPleurodeles waltlgenome.</title>
        <authorList>
            <person name="Brown T."/>
            <person name="Elewa A."/>
            <person name="Iarovenko S."/>
            <person name="Subramanian E."/>
            <person name="Araus A.J."/>
            <person name="Petzold A."/>
            <person name="Susuki M."/>
            <person name="Suzuki K.-i.T."/>
            <person name="Hayashi T."/>
            <person name="Toyoda A."/>
            <person name="Oliveira C."/>
            <person name="Osipova E."/>
            <person name="Leigh N.D."/>
            <person name="Simon A."/>
            <person name="Yun M.H."/>
        </authorList>
    </citation>
    <scope>NUCLEOTIDE SEQUENCE</scope>
    <source>
        <strain evidence="2">20211129_DDA</strain>
        <tissue evidence="2">Liver</tissue>
    </source>
</reference>
<name>A0AAV7UXT4_PLEWA</name>
<accession>A0AAV7UXT4</accession>
<dbReference type="Proteomes" id="UP001066276">
    <property type="component" value="Chromosome 2_2"/>
</dbReference>
<evidence type="ECO:0000313" key="3">
    <source>
        <dbReference type="Proteomes" id="UP001066276"/>
    </source>
</evidence>
<comment type="caution">
    <text evidence="2">The sequence shown here is derived from an EMBL/GenBank/DDBJ whole genome shotgun (WGS) entry which is preliminary data.</text>
</comment>
<dbReference type="AlphaFoldDB" id="A0AAV7UXT4"/>
<keyword evidence="3" id="KW-1185">Reference proteome</keyword>
<feature type="region of interest" description="Disordered" evidence="1">
    <location>
        <begin position="145"/>
        <end position="164"/>
    </location>
</feature>
<protein>
    <submittedName>
        <fullName evidence="2">Uncharacterized protein</fullName>
    </submittedName>
</protein>
<gene>
    <name evidence="2" type="ORF">NDU88_002236</name>
</gene>
<organism evidence="2 3">
    <name type="scientific">Pleurodeles waltl</name>
    <name type="common">Iberian ribbed newt</name>
    <dbReference type="NCBI Taxonomy" id="8319"/>
    <lineage>
        <taxon>Eukaryota</taxon>
        <taxon>Metazoa</taxon>
        <taxon>Chordata</taxon>
        <taxon>Craniata</taxon>
        <taxon>Vertebrata</taxon>
        <taxon>Euteleostomi</taxon>
        <taxon>Amphibia</taxon>
        <taxon>Batrachia</taxon>
        <taxon>Caudata</taxon>
        <taxon>Salamandroidea</taxon>
        <taxon>Salamandridae</taxon>
        <taxon>Pleurodelinae</taxon>
        <taxon>Pleurodeles</taxon>
    </lineage>
</organism>
<feature type="compositionally biased region" description="Basic and acidic residues" evidence="1">
    <location>
        <begin position="36"/>
        <end position="52"/>
    </location>
</feature>
<evidence type="ECO:0000256" key="1">
    <source>
        <dbReference type="SAM" id="MobiDB-lite"/>
    </source>
</evidence>
<feature type="region of interest" description="Disordered" evidence="1">
    <location>
        <begin position="16"/>
        <end position="122"/>
    </location>
</feature>
<evidence type="ECO:0000313" key="2">
    <source>
        <dbReference type="EMBL" id="KAJ1192930.1"/>
    </source>
</evidence>
<feature type="compositionally biased region" description="Basic and acidic residues" evidence="1">
    <location>
        <begin position="209"/>
        <end position="226"/>
    </location>
</feature>